<keyword evidence="1" id="KW-0812">Transmembrane</keyword>
<feature type="transmembrane region" description="Helical" evidence="1">
    <location>
        <begin position="12"/>
        <end position="29"/>
    </location>
</feature>
<dbReference type="Gramene" id="KMS93317">
    <property type="protein sequence ID" value="KMS93317"/>
    <property type="gene ID" value="BVRB_032700"/>
</dbReference>
<feature type="non-terminal residue" evidence="2">
    <location>
        <position position="64"/>
    </location>
</feature>
<dbReference type="AlphaFoldDB" id="A0A0J8B087"/>
<reference evidence="2 3" key="1">
    <citation type="journal article" date="2014" name="Nature">
        <title>The genome of the recently domesticated crop plant sugar beet (Beta vulgaris).</title>
        <authorList>
            <person name="Dohm J.C."/>
            <person name="Minoche A.E."/>
            <person name="Holtgrawe D."/>
            <person name="Capella-Gutierrez S."/>
            <person name="Zakrzewski F."/>
            <person name="Tafer H."/>
            <person name="Rupp O."/>
            <person name="Sorensen T.R."/>
            <person name="Stracke R."/>
            <person name="Reinhardt R."/>
            <person name="Goesmann A."/>
            <person name="Kraft T."/>
            <person name="Schulz B."/>
            <person name="Stadler P.F."/>
            <person name="Schmidt T."/>
            <person name="Gabaldon T."/>
            <person name="Lehrach H."/>
            <person name="Weisshaar B."/>
            <person name="Himmelbauer H."/>
        </authorList>
    </citation>
    <scope>NUCLEOTIDE SEQUENCE [LARGE SCALE GENOMIC DNA]</scope>
    <source>
        <tissue evidence="2">Taproot</tissue>
    </source>
</reference>
<gene>
    <name evidence="2" type="ORF">BVRB_032700</name>
</gene>
<evidence type="ECO:0000313" key="3">
    <source>
        <dbReference type="Proteomes" id="UP000035740"/>
    </source>
</evidence>
<name>A0A0J8B087_BETVV</name>
<dbReference type="Proteomes" id="UP000035740">
    <property type="component" value="Unassembled WGS sequence"/>
</dbReference>
<evidence type="ECO:0000313" key="2">
    <source>
        <dbReference type="EMBL" id="KMS93317.1"/>
    </source>
</evidence>
<dbReference type="EMBL" id="KQ104147">
    <property type="protein sequence ID" value="KMS93317.1"/>
    <property type="molecule type" value="Genomic_DNA"/>
</dbReference>
<organism evidence="2 3">
    <name type="scientific">Beta vulgaris subsp. vulgaris</name>
    <name type="common">Beet</name>
    <dbReference type="NCBI Taxonomy" id="3555"/>
    <lineage>
        <taxon>Eukaryota</taxon>
        <taxon>Viridiplantae</taxon>
        <taxon>Streptophyta</taxon>
        <taxon>Embryophyta</taxon>
        <taxon>Tracheophyta</taxon>
        <taxon>Spermatophyta</taxon>
        <taxon>Magnoliopsida</taxon>
        <taxon>eudicotyledons</taxon>
        <taxon>Gunneridae</taxon>
        <taxon>Pentapetalae</taxon>
        <taxon>Caryophyllales</taxon>
        <taxon>Chenopodiaceae</taxon>
        <taxon>Betoideae</taxon>
        <taxon>Beta</taxon>
    </lineage>
</organism>
<evidence type="ECO:0000256" key="1">
    <source>
        <dbReference type="SAM" id="Phobius"/>
    </source>
</evidence>
<keyword evidence="1" id="KW-1133">Transmembrane helix</keyword>
<proteinExistence type="predicted"/>
<keyword evidence="3" id="KW-1185">Reference proteome</keyword>
<keyword evidence="1" id="KW-0472">Membrane</keyword>
<sequence length="64" mass="6912">MPDSLGRIGRYAVKIILLAAVSFFNALGLDFVGLISIFLLIVTMVILLSKSLLLTDICPQSVFA</sequence>
<accession>A0A0J8B087</accession>
<protein>
    <submittedName>
        <fullName evidence="2">Uncharacterized protein</fullName>
    </submittedName>
</protein>